<dbReference type="RefSeq" id="WP_115361129.1">
    <property type="nucleotide sequence ID" value="NZ_QDKL01000002.1"/>
</dbReference>
<keyword evidence="2" id="KW-1185">Reference proteome</keyword>
<protein>
    <submittedName>
        <fullName evidence="1">Uncharacterized protein</fullName>
    </submittedName>
</protein>
<dbReference type="EMBL" id="QDKL01000002">
    <property type="protein sequence ID" value="RZF21592.1"/>
    <property type="molecule type" value="Genomic_DNA"/>
</dbReference>
<organism evidence="1 2">
    <name type="scientific">Halobacteriovorax vibrionivorans</name>
    <dbReference type="NCBI Taxonomy" id="2152716"/>
    <lineage>
        <taxon>Bacteria</taxon>
        <taxon>Pseudomonadati</taxon>
        <taxon>Bdellovibrionota</taxon>
        <taxon>Bacteriovoracia</taxon>
        <taxon>Bacteriovoracales</taxon>
        <taxon>Halobacteriovoraceae</taxon>
        <taxon>Halobacteriovorax</taxon>
    </lineage>
</organism>
<dbReference type="Proteomes" id="UP000443582">
    <property type="component" value="Unassembled WGS sequence"/>
</dbReference>
<reference evidence="2" key="1">
    <citation type="journal article" date="2019" name="Int. J. Syst. Evol. Microbiol.">
        <title>Halobacteriovorax valvorus sp. nov., a novel prokaryotic predator isolated from coastal seawater of China.</title>
        <authorList>
            <person name="Chen M.-X."/>
        </authorList>
    </citation>
    <scope>NUCLEOTIDE SEQUENCE [LARGE SCALE GENOMIC DNA]</scope>
    <source>
        <strain evidence="2">BL9</strain>
    </source>
</reference>
<accession>A0ABY0IJU4</accession>
<name>A0ABY0IJU4_9BACT</name>
<comment type="caution">
    <text evidence="1">The sequence shown here is derived from an EMBL/GenBank/DDBJ whole genome shotgun (WGS) entry which is preliminary data.</text>
</comment>
<sequence>MLKIILTLIITFIFLVPFFSTPIGEELYLNYQDTKLHETIYCQYVEWFGAEGFEKIKYSVKCKLLR</sequence>
<evidence type="ECO:0000313" key="2">
    <source>
        <dbReference type="Proteomes" id="UP000443582"/>
    </source>
</evidence>
<gene>
    <name evidence="1" type="ORF">DAY19_07850</name>
</gene>
<evidence type="ECO:0000313" key="1">
    <source>
        <dbReference type="EMBL" id="RZF21592.1"/>
    </source>
</evidence>
<proteinExistence type="predicted"/>